<feature type="domain" description="Ig-like" evidence="13">
    <location>
        <begin position="13"/>
        <end position="105"/>
    </location>
</feature>
<dbReference type="PANTHER" id="PTHR25466">
    <property type="entry name" value="T-LYMPHOCYTE ACTIVATION ANTIGEN"/>
    <property type="match status" value="1"/>
</dbReference>
<dbReference type="GO" id="GO:0031295">
    <property type="term" value="P:T cell costimulation"/>
    <property type="evidence" value="ECO:0007669"/>
    <property type="project" value="TreeGrafter"/>
</dbReference>
<dbReference type="PANTHER" id="PTHR25466:SF11">
    <property type="entry name" value="GALECTIN 17-RELATED"/>
    <property type="match status" value="1"/>
</dbReference>
<dbReference type="EMBL" id="JAAWVO010032758">
    <property type="protein sequence ID" value="MBN3316967.1"/>
    <property type="molecule type" value="Genomic_DNA"/>
</dbReference>
<dbReference type="SUPFAM" id="SSF48726">
    <property type="entry name" value="Immunoglobulin"/>
    <property type="match status" value="1"/>
</dbReference>
<evidence type="ECO:0000256" key="1">
    <source>
        <dbReference type="ARBA" id="ARBA00004251"/>
    </source>
</evidence>
<evidence type="ECO:0000256" key="12">
    <source>
        <dbReference type="SAM" id="SignalP"/>
    </source>
</evidence>
<dbReference type="InterPro" id="IPR036179">
    <property type="entry name" value="Ig-like_dom_sf"/>
</dbReference>
<keyword evidence="2" id="KW-1003">Cell membrane</keyword>
<evidence type="ECO:0000256" key="8">
    <source>
        <dbReference type="ARBA" id="ARBA00023170"/>
    </source>
</evidence>
<feature type="transmembrane region" description="Helical" evidence="11">
    <location>
        <begin position="427"/>
        <end position="449"/>
    </location>
</feature>
<dbReference type="SMART" id="SM00406">
    <property type="entry name" value="IGv"/>
    <property type="match status" value="1"/>
</dbReference>
<dbReference type="GO" id="GO:0007166">
    <property type="term" value="P:cell surface receptor signaling pathway"/>
    <property type="evidence" value="ECO:0007669"/>
    <property type="project" value="TreeGrafter"/>
</dbReference>
<dbReference type="GO" id="GO:0006955">
    <property type="term" value="P:immune response"/>
    <property type="evidence" value="ECO:0007669"/>
    <property type="project" value="TreeGrafter"/>
</dbReference>
<evidence type="ECO:0000256" key="5">
    <source>
        <dbReference type="ARBA" id="ARBA00022989"/>
    </source>
</evidence>
<keyword evidence="3 11" id="KW-0812">Transmembrane</keyword>
<dbReference type="Pfam" id="PF07686">
    <property type="entry name" value="V-set"/>
    <property type="match status" value="1"/>
</dbReference>
<evidence type="ECO:0000256" key="11">
    <source>
        <dbReference type="SAM" id="Phobius"/>
    </source>
</evidence>
<evidence type="ECO:0000256" key="9">
    <source>
        <dbReference type="ARBA" id="ARBA00023180"/>
    </source>
</evidence>
<evidence type="ECO:0000256" key="7">
    <source>
        <dbReference type="ARBA" id="ARBA00023157"/>
    </source>
</evidence>
<dbReference type="InterPro" id="IPR013106">
    <property type="entry name" value="Ig_V-set"/>
</dbReference>
<sequence>MMLWAGLLLSVLSAVSAAPVSVSVRFGGSVSLPCDGSAYRGAPVGSLSLLWQTPARRVWEFRQGRAAPGPGFENRTEVSRDRLLRGDFSLSLHRARLSDEDTYECFREGEDGSRTFLGDVRLTVVARKDNVTLQAGASLSVPLLTGEPVEVLFDPAGSGGRETITILTLEGGWVSFEPQYHTHVLVKHEVMTLYGLTPADQGTYTVRQLDTRRALSTVQLTVQASSRRLTLQAGASLSVPLLTGEPVEVLFDPAGSGDWTSVCSVQSSTASCVPQYRDRVSVDNQELRLQELRASDQGSYTVRDLQGNTISTAIVSVEAHRDNVTLQAGASLSVPLLTGEPVEVLFDPAGSGGREPITILTLEGGWVSFEHRYHTRVLVKHEVMTLYGLTPADQGTYTVLQPDTRRALSTVQLTVHGAGPANIRNNLLFAFLLLAILVWFCFVFFCAFIRCRAVL</sequence>
<accession>A0A8J7NP10</accession>
<gene>
    <name evidence="14" type="primary">Cd276_1</name>
    <name evidence="14" type="ORF">GTO95_0004614</name>
</gene>
<dbReference type="Gene3D" id="2.60.40.10">
    <property type="entry name" value="Immunoglobulins"/>
    <property type="match status" value="1"/>
</dbReference>
<evidence type="ECO:0000259" key="13">
    <source>
        <dbReference type="PROSITE" id="PS50835"/>
    </source>
</evidence>
<dbReference type="SMART" id="SM00409">
    <property type="entry name" value="IG"/>
    <property type="match status" value="4"/>
</dbReference>
<keyword evidence="6 11" id="KW-0472">Membrane</keyword>
<evidence type="ECO:0000313" key="14">
    <source>
        <dbReference type="EMBL" id="MBN3316967.1"/>
    </source>
</evidence>
<dbReference type="AlphaFoldDB" id="A0A8J7NP10"/>
<dbReference type="InterPro" id="IPR013783">
    <property type="entry name" value="Ig-like_fold"/>
</dbReference>
<dbReference type="InterPro" id="IPR051713">
    <property type="entry name" value="T-cell_Activation_Regulation"/>
</dbReference>
<comment type="subcellular location">
    <subcellularLocation>
        <location evidence="1">Cell membrane</location>
        <topology evidence="1">Single-pass type I membrane protein</topology>
    </subcellularLocation>
</comment>
<keyword evidence="7" id="KW-1015">Disulfide bond</keyword>
<dbReference type="PROSITE" id="PS50835">
    <property type="entry name" value="IG_LIKE"/>
    <property type="match status" value="1"/>
</dbReference>
<keyword evidence="9" id="KW-0325">Glycoprotein</keyword>
<comment type="caution">
    <text evidence="14">The sequence shown here is derived from an EMBL/GenBank/DDBJ whole genome shotgun (WGS) entry which is preliminary data.</text>
</comment>
<feature type="non-terminal residue" evidence="14">
    <location>
        <position position="455"/>
    </location>
</feature>
<dbReference type="Proteomes" id="UP000736164">
    <property type="component" value="Unassembled WGS sequence"/>
</dbReference>
<name>A0A8J7NP10_ATRSP</name>
<keyword evidence="8" id="KW-0675">Receptor</keyword>
<organism evidence="14 15">
    <name type="scientific">Atractosteus spatula</name>
    <name type="common">Alligator gar</name>
    <name type="synonym">Lepisosteus spatula</name>
    <dbReference type="NCBI Taxonomy" id="7917"/>
    <lineage>
        <taxon>Eukaryota</taxon>
        <taxon>Metazoa</taxon>
        <taxon>Chordata</taxon>
        <taxon>Craniata</taxon>
        <taxon>Vertebrata</taxon>
        <taxon>Euteleostomi</taxon>
        <taxon>Actinopterygii</taxon>
        <taxon>Neopterygii</taxon>
        <taxon>Holostei</taxon>
        <taxon>Semionotiformes</taxon>
        <taxon>Lepisosteidae</taxon>
        <taxon>Atractosteus</taxon>
    </lineage>
</organism>
<evidence type="ECO:0000256" key="10">
    <source>
        <dbReference type="ARBA" id="ARBA00023319"/>
    </source>
</evidence>
<evidence type="ECO:0000256" key="3">
    <source>
        <dbReference type="ARBA" id="ARBA00022692"/>
    </source>
</evidence>
<evidence type="ECO:0000313" key="15">
    <source>
        <dbReference type="Proteomes" id="UP000736164"/>
    </source>
</evidence>
<dbReference type="InterPro" id="IPR003599">
    <property type="entry name" value="Ig_sub"/>
</dbReference>
<feature type="signal peptide" evidence="12">
    <location>
        <begin position="1"/>
        <end position="17"/>
    </location>
</feature>
<dbReference type="GO" id="GO:0042130">
    <property type="term" value="P:negative regulation of T cell proliferation"/>
    <property type="evidence" value="ECO:0007669"/>
    <property type="project" value="TreeGrafter"/>
</dbReference>
<proteinExistence type="predicted"/>
<evidence type="ECO:0000256" key="6">
    <source>
        <dbReference type="ARBA" id="ARBA00023136"/>
    </source>
</evidence>
<dbReference type="GO" id="GO:0042102">
    <property type="term" value="P:positive regulation of T cell proliferation"/>
    <property type="evidence" value="ECO:0007669"/>
    <property type="project" value="TreeGrafter"/>
</dbReference>
<keyword evidence="15" id="KW-1185">Reference proteome</keyword>
<dbReference type="InterPro" id="IPR007110">
    <property type="entry name" value="Ig-like_dom"/>
</dbReference>
<keyword evidence="10" id="KW-0393">Immunoglobulin domain</keyword>
<feature type="chain" id="PRO_5035236746" evidence="12">
    <location>
        <begin position="18"/>
        <end position="455"/>
    </location>
</feature>
<evidence type="ECO:0000256" key="2">
    <source>
        <dbReference type="ARBA" id="ARBA00022475"/>
    </source>
</evidence>
<reference evidence="14" key="1">
    <citation type="journal article" date="2021" name="Cell">
        <title>Tracing the genetic footprints of vertebrate landing in non-teleost ray-finned fishes.</title>
        <authorList>
            <person name="Bi X."/>
            <person name="Wang K."/>
            <person name="Yang L."/>
            <person name="Pan H."/>
            <person name="Jiang H."/>
            <person name="Wei Q."/>
            <person name="Fang M."/>
            <person name="Yu H."/>
            <person name="Zhu C."/>
            <person name="Cai Y."/>
            <person name="He Y."/>
            <person name="Gan X."/>
            <person name="Zeng H."/>
            <person name="Yu D."/>
            <person name="Zhu Y."/>
            <person name="Jiang H."/>
            <person name="Qiu Q."/>
            <person name="Yang H."/>
            <person name="Zhang Y.E."/>
            <person name="Wang W."/>
            <person name="Zhu M."/>
            <person name="He S."/>
            <person name="Zhang G."/>
        </authorList>
    </citation>
    <scope>NUCLEOTIDE SEQUENCE</scope>
    <source>
        <strain evidence="14">Allg_001</strain>
    </source>
</reference>
<dbReference type="GO" id="GO:0071222">
    <property type="term" value="P:cellular response to lipopolysaccharide"/>
    <property type="evidence" value="ECO:0007669"/>
    <property type="project" value="TreeGrafter"/>
</dbReference>
<keyword evidence="4 12" id="KW-0732">Signal</keyword>
<dbReference type="GO" id="GO:0009897">
    <property type="term" value="C:external side of plasma membrane"/>
    <property type="evidence" value="ECO:0007669"/>
    <property type="project" value="TreeGrafter"/>
</dbReference>
<evidence type="ECO:0000256" key="4">
    <source>
        <dbReference type="ARBA" id="ARBA00022729"/>
    </source>
</evidence>
<protein>
    <submittedName>
        <fullName evidence="14">CD276 protein</fullName>
    </submittedName>
</protein>
<feature type="non-terminal residue" evidence="14">
    <location>
        <position position="1"/>
    </location>
</feature>
<keyword evidence="5 11" id="KW-1133">Transmembrane helix</keyword>